<feature type="compositionally biased region" description="Polar residues" evidence="3">
    <location>
        <begin position="399"/>
        <end position="410"/>
    </location>
</feature>
<evidence type="ECO:0000256" key="3">
    <source>
        <dbReference type="SAM" id="MobiDB-lite"/>
    </source>
</evidence>
<feature type="region of interest" description="Disordered" evidence="3">
    <location>
        <begin position="453"/>
        <end position="514"/>
    </location>
</feature>
<dbReference type="Pfam" id="PF14723">
    <property type="entry name" value="SSFA2_C"/>
    <property type="match status" value="1"/>
</dbReference>
<feature type="region of interest" description="Disordered" evidence="3">
    <location>
        <begin position="379"/>
        <end position="440"/>
    </location>
</feature>
<accession>A0ABN8YKI2</accession>
<feature type="compositionally biased region" description="Low complexity" evidence="3">
    <location>
        <begin position="471"/>
        <end position="482"/>
    </location>
</feature>
<evidence type="ECO:0000256" key="2">
    <source>
        <dbReference type="SAM" id="Coils"/>
    </source>
</evidence>
<dbReference type="Proteomes" id="UP001176941">
    <property type="component" value="Chromosome 2"/>
</dbReference>
<dbReference type="InterPro" id="IPR029325">
    <property type="entry name" value="ITPR-bd"/>
</dbReference>
<evidence type="ECO:0000256" key="1">
    <source>
        <dbReference type="ARBA" id="ARBA00023054"/>
    </source>
</evidence>
<feature type="compositionally biased region" description="Basic and acidic residues" evidence="3">
    <location>
        <begin position="627"/>
        <end position="650"/>
    </location>
</feature>
<dbReference type="InterPro" id="IPR043444">
    <property type="entry name" value="TESPA1-like"/>
</dbReference>
<dbReference type="PANTHER" id="PTHR17469">
    <property type="entry name" value="SPERM SPECIFIC ANTIGEN 2-RELATED"/>
    <property type="match status" value="1"/>
</dbReference>
<evidence type="ECO:0000259" key="4">
    <source>
        <dbReference type="SMART" id="SM01257"/>
    </source>
</evidence>
<keyword evidence="6" id="KW-1185">Reference proteome</keyword>
<feature type="compositionally biased region" description="Basic and acidic residues" evidence="3">
    <location>
        <begin position="389"/>
        <end position="398"/>
    </location>
</feature>
<proteinExistence type="predicted"/>
<dbReference type="InterPro" id="IPR029326">
    <property type="entry name" value="SSFA2_C"/>
</dbReference>
<feature type="region of interest" description="Disordered" evidence="3">
    <location>
        <begin position="1021"/>
        <end position="1082"/>
    </location>
</feature>
<reference evidence="5" key="1">
    <citation type="submission" date="2023-04" db="EMBL/GenBank/DDBJ databases">
        <authorList>
            <consortium name="ELIXIR-Norway"/>
        </authorList>
    </citation>
    <scope>NUCLEOTIDE SEQUENCE [LARGE SCALE GENOMIC DNA]</scope>
</reference>
<evidence type="ECO:0000313" key="6">
    <source>
        <dbReference type="Proteomes" id="UP001176941"/>
    </source>
</evidence>
<feature type="region of interest" description="Disordered" evidence="3">
    <location>
        <begin position="261"/>
        <end position="291"/>
    </location>
</feature>
<feature type="coiled-coil region" evidence="2">
    <location>
        <begin position="941"/>
        <end position="975"/>
    </location>
</feature>
<feature type="compositionally biased region" description="Basic and acidic residues" evidence="3">
    <location>
        <begin position="277"/>
        <end position="290"/>
    </location>
</feature>
<name>A0ABN8YKI2_RANTA</name>
<feature type="region of interest" description="Disordered" evidence="3">
    <location>
        <begin position="336"/>
        <end position="360"/>
    </location>
</feature>
<dbReference type="SMART" id="SM01257">
    <property type="entry name" value="KRAP_IP3R_bind"/>
    <property type="match status" value="1"/>
</dbReference>
<sequence>MRWLDGIINSVDLNLSKLWEIVKDRSSQYPRSMLNYSLMMEEKSQGGQEKSRRDILKSTKQAWAPLDEQLPPGSEEEDHSLTTPMLEDSKQEIIQQWLDSGFFVSVNENFQPVVNHIVPFPEKGMVQMTVKDYMRSLHPFSETPTLSRGTSFNSCHSAASIPQSIPEWLEFWEKDPVEILLDLGFGADEPDICTRIPARFLGYGSAARGINIPVFLEAQKQRMDTENPNLYSRFQQLEILDHVASAFSSLLNDINILQNKAEEEDEGKGVQRTSVSEAKEHRRRIGELFRKGSKQNIGKDYNLGASESLKTTDKLSITSTDTRECGAQVPAVTKKYAQSHLSPSAEHWSPQACDSLTPHHPPQALLSKQWLQSSMLSKQAPPSCVAEGSVKDRTRKENSVQTNKLKSLSHLSGKAPDSFEMEEVSSFEEETSSPLDMTSGTAGAVVNRANSFQSDSSGFLEEPPEPPPLQIIPLSSSPSLAENGYGTPRAQSHSLESCQQESDESDSKSIVSTSFSSQDWSVLEEKASASMVEKQSQSEGMGSTAELWTQDLALDKSIPRGELPRKGGHLQQHLPVPQTEYEATARTFPFKDGSSVGVMMTHITDAKDGLLWPERAGEVYVHNHPCESVRSPRIDPAPDKSPHDDSEALRGTEGSKLCPSINNALPMQNSVSQHVPKPREAMSYTGDLVQASGMSILHLDKVAGDSPRGRPMGRALGQMPPREESEMGDLPPDTNLHAASSMSVTIQLSSKLASPAQNAVVLGTGCRGAILECTVCEPVTAAEAGLGSEARQFNDVSVQTDTWEPPPWHCCSAPGKKAPPLTKSVSLDTGFPRNYPGAICQAVPAHCCICCHHHLQCPAERQSPGSMSSTCWHCLCLHNHLEGQLMKTLKVLQDTTVRELYSCTVHEMETMKTVCQSFQEYLEEIEQHLRGQQALFSRDMTEEDREEAEQLQTLREALRQEVEELEFQLGDRAQQIREGMLLELELLTGEPPENDTNLHRYNWTGEKSGRTPCAKIHSAMHPGAALPPGDGQQPPCSGSHLATFTPHILGSSTRMSPPSRAELDPGPPSNCPVGEEDTDVFL</sequence>
<protein>
    <recommendedName>
        <fullName evidence="4">ITPR-interacting domain-containing protein</fullName>
    </recommendedName>
</protein>
<gene>
    <name evidence="5" type="ORF">MRATA1EN1_LOCUS9373</name>
</gene>
<feature type="domain" description="ITPR-interacting" evidence="4">
    <location>
        <begin position="144"/>
        <end position="296"/>
    </location>
</feature>
<dbReference type="PANTHER" id="PTHR17469:SF14">
    <property type="entry name" value="PROTEIN ITPRID1"/>
    <property type="match status" value="1"/>
</dbReference>
<dbReference type="Pfam" id="PF14722">
    <property type="entry name" value="KRAP_IP3R_bind"/>
    <property type="match status" value="1"/>
</dbReference>
<keyword evidence="1 2" id="KW-0175">Coiled coil</keyword>
<feature type="region of interest" description="Disordered" evidence="3">
    <location>
        <begin position="702"/>
        <end position="728"/>
    </location>
</feature>
<evidence type="ECO:0000313" key="5">
    <source>
        <dbReference type="EMBL" id="CAI9160411.1"/>
    </source>
</evidence>
<dbReference type="EMBL" id="OX459938">
    <property type="protein sequence ID" value="CAI9160411.1"/>
    <property type="molecule type" value="Genomic_DNA"/>
</dbReference>
<feature type="compositionally biased region" description="Acidic residues" evidence="3">
    <location>
        <begin position="419"/>
        <end position="431"/>
    </location>
</feature>
<organism evidence="5 6">
    <name type="scientific">Rangifer tarandus platyrhynchus</name>
    <name type="common">Svalbard reindeer</name>
    <dbReference type="NCBI Taxonomy" id="3082113"/>
    <lineage>
        <taxon>Eukaryota</taxon>
        <taxon>Metazoa</taxon>
        <taxon>Chordata</taxon>
        <taxon>Craniata</taxon>
        <taxon>Vertebrata</taxon>
        <taxon>Euteleostomi</taxon>
        <taxon>Mammalia</taxon>
        <taxon>Eutheria</taxon>
        <taxon>Laurasiatheria</taxon>
        <taxon>Artiodactyla</taxon>
        <taxon>Ruminantia</taxon>
        <taxon>Pecora</taxon>
        <taxon>Cervidae</taxon>
        <taxon>Odocoileinae</taxon>
        <taxon>Rangifer</taxon>
    </lineage>
</organism>
<feature type="region of interest" description="Disordered" evidence="3">
    <location>
        <begin position="627"/>
        <end position="655"/>
    </location>
</feature>